<protein>
    <submittedName>
        <fullName evidence="2">Uncharacterized protein</fullName>
    </submittedName>
</protein>
<proteinExistence type="predicted"/>
<evidence type="ECO:0000313" key="2">
    <source>
        <dbReference type="EMBL" id="CAD7448227.1"/>
    </source>
</evidence>
<feature type="compositionally biased region" description="Polar residues" evidence="1">
    <location>
        <begin position="36"/>
        <end position="45"/>
    </location>
</feature>
<sequence>MVQEQISLDRSQQVGNKYKPWKGGRGGNGEQGKGKANSQPQSRDFSQSHHCDDRASTLLAFKLSFSHLSAPIRRCGRVWGGLTTYMVTSIWCARVRQYFRSIDEERVARISKHVPNFSSYE</sequence>
<reference evidence="2" key="1">
    <citation type="submission" date="2020-11" db="EMBL/GenBank/DDBJ databases">
        <authorList>
            <person name="Tran Van P."/>
        </authorList>
    </citation>
    <scope>NUCLEOTIDE SEQUENCE</scope>
</reference>
<accession>A0A7R9F7F6</accession>
<feature type="compositionally biased region" description="Polar residues" evidence="1">
    <location>
        <begin position="1"/>
        <end position="15"/>
    </location>
</feature>
<dbReference type="EMBL" id="OD569729">
    <property type="protein sequence ID" value="CAD7448227.1"/>
    <property type="molecule type" value="Genomic_DNA"/>
</dbReference>
<feature type="region of interest" description="Disordered" evidence="1">
    <location>
        <begin position="1"/>
        <end position="50"/>
    </location>
</feature>
<organism evidence="2">
    <name type="scientific">Timema bartmani</name>
    <dbReference type="NCBI Taxonomy" id="61472"/>
    <lineage>
        <taxon>Eukaryota</taxon>
        <taxon>Metazoa</taxon>
        <taxon>Ecdysozoa</taxon>
        <taxon>Arthropoda</taxon>
        <taxon>Hexapoda</taxon>
        <taxon>Insecta</taxon>
        <taxon>Pterygota</taxon>
        <taxon>Neoptera</taxon>
        <taxon>Polyneoptera</taxon>
        <taxon>Phasmatodea</taxon>
        <taxon>Timematodea</taxon>
        <taxon>Timematoidea</taxon>
        <taxon>Timematidae</taxon>
        <taxon>Timema</taxon>
    </lineage>
</organism>
<dbReference type="AlphaFoldDB" id="A0A7R9F7F6"/>
<gene>
    <name evidence="2" type="ORF">TBIB3V08_LOCUS10516</name>
</gene>
<name>A0A7R9F7F6_9NEOP</name>
<evidence type="ECO:0000256" key="1">
    <source>
        <dbReference type="SAM" id="MobiDB-lite"/>
    </source>
</evidence>